<dbReference type="OrthoDB" id="2411228at2"/>
<gene>
    <name evidence="1" type="ordered locus">SE_1519</name>
</gene>
<protein>
    <recommendedName>
        <fullName evidence="3">YtxH domain-containing protein</fullName>
    </recommendedName>
</protein>
<dbReference type="EMBL" id="AE015929">
    <property type="protein sequence ID" value="AAO05118.1"/>
    <property type="molecule type" value="Genomic_DNA"/>
</dbReference>
<dbReference type="AlphaFoldDB" id="A0A0H2VGX8"/>
<dbReference type="Proteomes" id="UP000001411">
    <property type="component" value="Chromosome"/>
</dbReference>
<proteinExistence type="predicted"/>
<evidence type="ECO:0008006" key="3">
    <source>
        <dbReference type="Google" id="ProtNLM"/>
    </source>
</evidence>
<dbReference type="eggNOG" id="COG4980">
    <property type="taxonomic scope" value="Bacteria"/>
</dbReference>
<dbReference type="RefSeq" id="WP_001829821.1">
    <property type="nucleotide sequence ID" value="NC_004461.1"/>
</dbReference>
<evidence type="ECO:0000313" key="2">
    <source>
        <dbReference type="Proteomes" id="UP000001411"/>
    </source>
</evidence>
<dbReference type="KEGG" id="sep:SE_1519"/>
<sequence length="123" mass="13604">MKVSRILFGLGVGAVAGFAVALRHRDDQSVKNHTIDASQPTGAQSELQREIENMKQSFNDILNYGSQIKNESIEFGSSIGEEFKGLIGNFKSDINPNIEKLQSHIENLQNRGEDISNNLSNDK</sequence>
<reference evidence="1 2" key="1">
    <citation type="journal article" date="2003" name="Mol. Microbiol.">
        <title>Genome-based analysis of virulence genes in a non-biofilm-forming Staphylococcus epidermidis strain (ATCC 12228).</title>
        <authorList>
            <person name="Zhang Y.Q."/>
            <person name="Ren S.X."/>
            <person name="Li H.L."/>
            <person name="Wang Y.X."/>
            <person name="Fu G."/>
            <person name="Yang J."/>
            <person name="Qin Z.Q."/>
            <person name="Miao Y.G."/>
            <person name="Wang W.Y."/>
            <person name="Chen R.S."/>
            <person name="Shen Y."/>
            <person name="Chen Z."/>
            <person name="Yuan Z.H."/>
            <person name="Zhao G.P."/>
            <person name="Qu D."/>
            <person name="Danchin A."/>
            <person name="Wen Y.M."/>
        </authorList>
    </citation>
    <scope>NUCLEOTIDE SEQUENCE [LARGE SCALE GENOMIC DNA]</scope>
    <source>
        <strain evidence="2">ATCC 12228 / FDA PCI 1200</strain>
    </source>
</reference>
<organism evidence="1 2">
    <name type="scientific">Staphylococcus epidermidis (strain ATCC 12228 / FDA PCI 1200)</name>
    <dbReference type="NCBI Taxonomy" id="176280"/>
    <lineage>
        <taxon>Bacteria</taxon>
        <taxon>Bacillati</taxon>
        <taxon>Bacillota</taxon>
        <taxon>Bacilli</taxon>
        <taxon>Bacillales</taxon>
        <taxon>Staphylococcaceae</taxon>
        <taxon>Staphylococcus</taxon>
    </lineage>
</organism>
<name>A0A0H2VGX8_STAES</name>
<accession>A0A0H2VGX8</accession>
<dbReference type="PATRIC" id="fig|176280.10.peg.1484"/>
<evidence type="ECO:0000313" key="1">
    <source>
        <dbReference type="EMBL" id="AAO05118.1"/>
    </source>
</evidence>
<dbReference type="HOGENOM" id="CLU_2071698_0_0_9"/>